<evidence type="ECO:0000313" key="2">
    <source>
        <dbReference type="EMBL" id="MFC6880056.1"/>
    </source>
</evidence>
<name>A0ABW2CHJ1_9ACTN</name>
<sequence>MTCDLVALVRRQPDVHAVVDGLVAMGEPLDVRGGDPDPTLLYDPEGRLLASIEAPVLVSVAGEVRRLLGADVAAQVTPPVWWVDVRAVADLPDGMRVARRFTDALVHWQGGTVWPEPGPKAVAQIIDGRRKDTAPGPGPSPGAGPGPGPGTNPGAPPSAGSAPPGHPGRSPH</sequence>
<feature type="compositionally biased region" description="Pro residues" evidence="1">
    <location>
        <begin position="136"/>
        <end position="156"/>
    </location>
</feature>
<dbReference type="Proteomes" id="UP001596380">
    <property type="component" value="Unassembled WGS sequence"/>
</dbReference>
<reference evidence="3" key="1">
    <citation type="journal article" date="2019" name="Int. J. Syst. Evol. Microbiol.">
        <title>The Global Catalogue of Microorganisms (GCM) 10K type strain sequencing project: providing services to taxonomists for standard genome sequencing and annotation.</title>
        <authorList>
            <consortium name="The Broad Institute Genomics Platform"/>
            <consortium name="The Broad Institute Genome Sequencing Center for Infectious Disease"/>
            <person name="Wu L."/>
            <person name="Ma J."/>
        </authorList>
    </citation>
    <scope>NUCLEOTIDE SEQUENCE [LARGE SCALE GENOMIC DNA]</scope>
    <source>
        <strain evidence="3">JCM 3369</strain>
    </source>
</reference>
<dbReference type="EMBL" id="JBHSXS010000004">
    <property type="protein sequence ID" value="MFC6880056.1"/>
    <property type="molecule type" value="Genomic_DNA"/>
</dbReference>
<keyword evidence="3" id="KW-1185">Reference proteome</keyword>
<dbReference type="RefSeq" id="WP_378063173.1">
    <property type="nucleotide sequence ID" value="NZ_JBHSXS010000004.1"/>
</dbReference>
<protein>
    <submittedName>
        <fullName evidence="2">Uncharacterized protein</fullName>
    </submittedName>
</protein>
<evidence type="ECO:0000256" key="1">
    <source>
        <dbReference type="SAM" id="MobiDB-lite"/>
    </source>
</evidence>
<feature type="region of interest" description="Disordered" evidence="1">
    <location>
        <begin position="127"/>
        <end position="172"/>
    </location>
</feature>
<evidence type="ECO:0000313" key="3">
    <source>
        <dbReference type="Proteomes" id="UP001596380"/>
    </source>
</evidence>
<gene>
    <name evidence="2" type="ORF">ACFQKB_09800</name>
</gene>
<accession>A0ABW2CHJ1</accession>
<comment type="caution">
    <text evidence="2">The sequence shown here is derived from an EMBL/GenBank/DDBJ whole genome shotgun (WGS) entry which is preliminary data.</text>
</comment>
<organism evidence="2 3">
    <name type="scientific">Actinomadura yumaensis</name>
    <dbReference type="NCBI Taxonomy" id="111807"/>
    <lineage>
        <taxon>Bacteria</taxon>
        <taxon>Bacillati</taxon>
        <taxon>Actinomycetota</taxon>
        <taxon>Actinomycetes</taxon>
        <taxon>Streptosporangiales</taxon>
        <taxon>Thermomonosporaceae</taxon>
        <taxon>Actinomadura</taxon>
    </lineage>
</organism>
<proteinExistence type="predicted"/>